<dbReference type="GeneID" id="28989071"/>
<keyword evidence="3 5" id="KW-0697">Rotamase</keyword>
<evidence type="ECO:0000256" key="1">
    <source>
        <dbReference type="ARBA" id="ARBA00000971"/>
    </source>
</evidence>
<dbReference type="RefSeq" id="XP_018294127.1">
    <property type="nucleotide sequence ID" value="XM_018428165.1"/>
</dbReference>
<evidence type="ECO:0000256" key="2">
    <source>
        <dbReference type="ARBA" id="ARBA00013194"/>
    </source>
</evidence>
<dbReference type="PANTHER" id="PTHR43811">
    <property type="entry name" value="FKBP-TYPE PEPTIDYL-PROLYL CIS-TRANS ISOMERASE FKPA"/>
    <property type="match status" value="1"/>
</dbReference>
<evidence type="ECO:0000313" key="7">
    <source>
        <dbReference type="EMBL" id="OAD76087.1"/>
    </source>
</evidence>
<dbReference type="OrthoDB" id="1902587at2759"/>
<dbReference type="InterPro" id="IPR046357">
    <property type="entry name" value="PPIase_dom_sf"/>
</dbReference>
<dbReference type="Gene3D" id="3.10.50.40">
    <property type="match status" value="1"/>
</dbReference>
<protein>
    <recommendedName>
        <fullName evidence="2 5">peptidylprolyl isomerase</fullName>
        <ecNumber evidence="2 5">5.2.1.8</ecNumber>
    </recommendedName>
</protein>
<proteinExistence type="predicted"/>
<dbReference type="EC" id="5.2.1.8" evidence="2 5"/>
<dbReference type="InParanoid" id="A0A162PUG2"/>
<comment type="catalytic activity">
    <reaction evidence="1 5">
        <text>[protein]-peptidylproline (omega=180) = [protein]-peptidylproline (omega=0)</text>
        <dbReference type="Rhea" id="RHEA:16237"/>
        <dbReference type="Rhea" id="RHEA-COMP:10747"/>
        <dbReference type="Rhea" id="RHEA-COMP:10748"/>
        <dbReference type="ChEBI" id="CHEBI:83833"/>
        <dbReference type="ChEBI" id="CHEBI:83834"/>
        <dbReference type="EC" id="5.2.1.8"/>
    </reaction>
</comment>
<dbReference type="GO" id="GO:0000785">
    <property type="term" value="C:chromatin"/>
    <property type="evidence" value="ECO:0007669"/>
    <property type="project" value="TreeGrafter"/>
</dbReference>
<dbReference type="Pfam" id="PF00254">
    <property type="entry name" value="FKBP_C"/>
    <property type="match status" value="1"/>
</dbReference>
<feature type="domain" description="PPIase FKBP-type" evidence="6">
    <location>
        <begin position="4"/>
        <end position="91"/>
    </location>
</feature>
<dbReference type="Proteomes" id="UP000077315">
    <property type="component" value="Unassembled WGS sequence"/>
</dbReference>
<reference evidence="8" key="1">
    <citation type="submission" date="2015-06" db="EMBL/GenBank/DDBJ databases">
        <title>Expansion of signal transduction pathways in fungi by whole-genome duplication.</title>
        <authorList>
            <consortium name="DOE Joint Genome Institute"/>
            <person name="Corrochano L.M."/>
            <person name="Kuo A."/>
            <person name="Marcet-Houben M."/>
            <person name="Polaino S."/>
            <person name="Salamov A."/>
            <person name="Villalobos J.M."/>
            <person name="Alvarez M.I."/>
            <person name="Avalos J."/>
            <person name="Benito E.P."/>
            <person name="Benoit I."/>
            <person name="Burger G."/>
            <person name="Camino L.P."/>
            <person name="Canovas D."/>
            <person name="Cerda-Olmedo E."/>
            <person name="Cheng J.-F."/>
            <person name="Dominguez A."/>
            <person name="Elias M."/>
            <person name="Eslava A.P."/>
            <person name="Glaser F."/>
            <person name="Grimwood J."/>
            <person name="Gutierrez G."/>
            <person name="Heitman J."/>
            <person name="Henrissat B."/>
            <person name="Iturriaga E.A."/>
            <person name="Lang B.F."/>
            <person name="Lavin J.L."/>
            <person name="Lee S."/>
            <person name="Li W."/>
            <person name="Lindquist E."/>
            <person name="Lopez-Garcia S."/>
            <person name="Luque E.M."/>
            <person name="Marcos A.T."/>
            <person name="Martin J."/>
            <person name="McCluskey K."/>
            <person name="Medina H.R."/>
            <person name="Miralles-Duran A."/>
            <person name="Miyazaki A."/>
            <person name="Munoz-Torres E."/>
            <person name="Oguiza J.A."/>
            <person name="Ohm R."/>
            <person name="Olmedo M."/>
            <person name="Orejas M."/>
            <person name="Ortiz-Castellanos L."/>
            <person name="Pisabarro A.G."/>
            <person name="Rodriguez-Romero J."/>
            <person name="Ruiz-Herrera J."/>
            <person name="Ruiz-Vazquez R."/>
            <person name="Sanz C."/>
            <person name="Schackwitz W."/>
            <person name="Schmutz J."/>
            <person name="Shahriari M."/>
            <person name="Shelest E."/>
            <person name="Silva-Franco F."/>
            <person name="Soanes D."/>
            <person name="Syed K."/>
            <person name="Tagua V.G."/>
            <person name="Talbot N.J."/>
            <person name="Thon M."/>
            <person name="De vries R.P."/>
            <person name="Wiebenga A."/>
            <person name="Yadav J.S."/>
            <person name="Braun E.L."/>
            <person name="Baker S."/>
            <person name="Garre V."/>
            <person name="Horwitz B."/>
            <person name="Torres-Martinez S."/>
            <person name="Idnurm A."/>
            <person name="Herrera-Estrella A."/>
            <person name="Gabaldon T."/>
            <person name="Grigoriev I.V."/>
        </authorList>
    </citation>
    <scope>NUCLEOTIDE SEQUENCE [LARGE SCALE GENOMIC DNA]</scope>
    <source>
        <strain evidence="8">NRRL 1555(-)</strain>
    </source>
</reference>
<accession>A0A162PUG2</accession>
<dbReference type="EMBL" id="KV440976">
    <property type="protein sequence ID" value="OAD76087.1"/>
    <property type="molecule type" value="Genomic_DNA"/>
</dbReference>
<dbReference type="SUPFAM" id="SSF54534">
    <property type="entry name" value="FKBP-like"/>
    <property type="match status" value="1"/>
</dbReference>
<dbReference type="VEuPathDB" id="FungiDB:PHYBLDRAFT_110386"/>
<dbReference type="PANTHER" id="PTHR43811:SF19">
    <property type="entry name" value="39 KDA FK506-BINDING NUCLEAR PROTEIN"/>
    <property type="match status" value="1"/>
</dbReference>
<gene>
    <name evidence="7" type="ORF">PHYBLDRAFT_110386</name>
</gene>
<dbReference type="FunFam" id="3.10.50.40:FF:000006">
    <property type="entry name" value="Peptidyl-prolyl cis-trans isomerase"/>
    <property type="match status" value="1"/>
</dbReference>
<dbReference type="GO" id="GO:0003755">
    <property type="term" value="F:peptidyl-prolyl cis-trans isomerase activity"/>
    <property type="evidence" value="ECO:0007669"/>
    <property type="project" value="UniProtKB-KW"/>
</dbReference>
<keyword evidence="4 5" id="KW-0413">Isomerase</keyword>
<evidence type="ECO:0000256" key="3">
    <source>
        <dbReference type="ARBA" id="ARBA00023110"/>
    </source>
</evidence>
<dbReference type="GO" id="GO:0005730">
    <property type="term" value="C:nucleolus"/>
    <property type="evidence" value="ECO:0007669"/>
    <property type="project" value="TreeGrafter"/>
</dbReference>
<dbReference type="PROSITE" id="PS50059">
    <property type="entry name" value="FKBP_PPIASE"/>
    <property type="match status" value="1"/>
</dbReference>
<dbReference type="InterPro" id="IPR001179">
    <property type="entry name" value="PPIase_FKBP_dom"/>
</dbReference>
<feature type="non-terminal residue" evidence="7">
    <location>
        <position position="1"/>
    </location>
</feature>
<dbReference type="AlphaFoldDB" id="A0A162PUG2"/>
<evidence type="ECO:0000259" key="6">
    <source>
        <dbReference type="PROSITE" id="PS50059"/>
    </source>
</evidence>
<keyword evidence="8" id="KW-1185">Reference proteome</keyword>
<name>A0A162PUG2_PHYB8</name>
<sequence length="91" mass="9861">AKNGQRIGVRYIGKLTNGKVFDKNTSGKPFNFLLGRGEVIKGWDAGCVGMKLGGERKLTIPAELAYGKRGAPPDIPRNATLIFEVKLVSMK</sequence>
<organism evidence="7 8">
    <name type="scientific">Phycomyces blakesleeanus (strain ATCC 8743b / DSM 1359 / FGSC 10004 / NBRC 33097 / NRRL 1555)</name>
    <dbReference type="NCBI Taxonomy" id="763407"/>
    <lineage>
        <taxon>Eukaryota</taxon>
        <taxon>Fungi</taxon>
        <taxon>Fungi incertae sedis</taxon>
        <taxon>Mucoromycota</taxon>
        <taxon>Mucoromycotina</taxon>
        <taxon>Mucoromycetes</taxon>
        <taxon>Mucorales</taxon>
        <taxon>Phycomycetaceae</taxon>
        <taxon>Phycomyces</taxon>
    </lineage>
</organism>
<evidence type="ECO:0000313" key="8">
    <source>
        <dbReference type="Proteomes" id="UP000077315"/>
    </source>
</evidence>
<evidence type="ECO:0000256" key="5">
    <source>
        <dbReference type="PROSITE-ProRule" id="PRU00277"/>
    </source>
</evidence>
<dbReference type="STRING" id="763407.A0A162PUG2"/>
<evidence type="ECO:0000256" key="4">
    <source>
        <dbReference type="ARBA" id="ARBA00023235"/>
    </source>
</evidence>